<sequence length="165" mass="19163">MVDRGSEKNGKTKIVLFFLKSKIAIRRIIKNYLKTELKFLYIFRKFLNKQFYRILLQRDACTKNQNSGFRLNITLHLAHNLDAASIIHIPEFFEFIENFDQFMELLNMLKSIFVGLSISVNERNVSITIVIEPITPCFFECKMNSVSSWRSPNSPCNPGHLVVVG</sequence>
<protein>
    <submittedName>
        <fullName evidence="1">Uncharacterized protein</fullName>
    </submittedName>
</protein>
<evidence type="ECO:0000313" key="2">
    <source>
        <dbReference type="Proteomes" id="UP000276133"/>
    </source>
</evidence>
<dbReference type="Proteomes" id="UP000276133">
    <property type="component" value="Unassembled WGS sequence"/>
</dbReference>
<keyword evidence="2" id="KW-1185">Reference proteome</keyword>
<dbReference type="AlphaFoldDB" id="A0A3M7R6N6"/>
<gene>
    <name evidence="1" type="ORF">BpHYR1_028231</name>
</gene>
<organism evidence="1 2">
    <name type="scientific">Brachionus plicatilis</name>
    <name type="common">Marine rotifer</name>
    <name type="synonym">Brachionus muelleri</name>
    <dbReference type="NCBI Taxonomy" id="10195"/>
    <lineage>
        <taxon>Eukaryota</taxon>
        <taxon>Metazoa</taxon>
        <taxon>Spiralia</taxon>
        <taxon>Gnathifera</taxon>
        <taxon>Rotifera</taxon>
        <taxon>Eurotatoria</taxon>
        <taxon>Monogononta</taxon>
        <taxon>Pseudotrocha</taxon>
        <taxon>Ploima</taxon>
        <taxon>Brachionidae</taxon>
        <taxon>Brachionus</taxon>
    </lineage>
</organism>
<name>A0A3M7R6N6_BRAPC</name>
<accession>A0A3M7R6N6</accession>
<dbReference type="EMBL" id="REGN01004117">
    <property type="protein sequence ID" value="RNA19044.1"/>
    <property type="molecule type" value="Genomic_DNA"/>
</dbReference>
<comment type="caution">
    <text evidence="1">The sequence shown here is derived from an EMBL/GenBank/DDBJ whole genome shotgun (WGS) entry which is preliminary data.</text>
</comment>
<reference evidence="1 2" key="1">
    <citation type="journal article" date="2018" name="Sci. Rep.">
        <title>Genomic signatures of local adaptation to the degree of environmental predictability in rotifers.</title>
        <authorList>
            <person name="Franch-Gras L."/>
            <person name="Hahn C."/>
            <person name="Garcia-Roger E.M."/>
            <person name="Carmona M.J."/>
            <person name="Serra M."/>
            <person name="Gomez A."/>
        </authorList>
    </citation>
    <scope>NUCLEOTIDE SEQUENCE [LARGE SCALE GENOMIC DNA]</scope>
    <source>
        <strain evidence="1">HYR1</strain>
    </source>
</reference>
<evidence type="ECO:0000313" key="1">
    <source>
        <dbReference type="EMBL" id="RNA19044.1"/>
    </source>
</evidence>
<proteinExistence type="predicted"/>